<dbReference type="PROSITE" id="PS50986">
    <property type="entry name" value="MANSC"/>
    <property type="match status" value="1"/>
</dbReference>
<dbReference type="Pfam" id="PF17823">
    <property type="entry name" value="DUF5585"/>
    <property type="match status" value="1"/>
</dbReference>
<dbReference type="InterPro" id="IPR011106">
    <property type="entry name" value="MANSC_N"/>
</dbReference>
<keyword evidence="5 8" id="KW-0472">Membrane</keyword>
<protein>
    <submittedName>
        <fullName evidence="10">MANS1 protein</fullName>
    </submittedName>
</protein>
<feature type="compositionally biased region" description="Low complexity" evidence="7">
    <location>
        <begin position="221"/>
        <end position="244"/>
    </location>
</feature>
<evidence type="ECO:0000256" key="7">
    <source>
        <dbReference type="SAM" id="MobiDB-lite"/>
    </source>
</evidence>
<evidence type="ECO:0000256" key="3">
    <source>
        <dbReference type="ARBA" id="ARBA00022729"/>
    </source>
</evidence>
<evidence type="ECO:0000256" key="5">
    <source>
        <dbReference type="ARBA" id="ARBA00023136"/>
    </source>
</evidence>
<dbReference type="SMART" id="SM00765">
    <property type="entry name" value="MANEC"/>
    <property type="match status" value="1"/>
</dbReference>
<dbReference type="EMBL" id="VZZY01021912">
    <property type="protein sequence ID" value="NXW64450.1"/>
    <property type="molecule type" value="Genomic_DNA"/>
</dbReference>
<gene>
    <name evidence="10" type="primary">Mansc1</name>
    <name evidence="10" type="ORF">EURGUL_R00950</name>
</gene>
<keyword evidence="3" id="KW-0732">Signal</keyword>
<feature type="transmembrane region" description="Helical" evidence="8">
    <location>
        <begin position="397"/>
        <end position="416"/>
    </location>
</feature>
<dbReference type="PANTHER" id="PTHR46876">
    <property type="entry name" value="LOW-DENSITY LIPOPROTEIN RECEPTOR-RELATED PROTEIN 11"/>
    <property type="match status" value="1"/>
</dbReference>
<evidence type="ECO:0000256" key="2">
    <source>
        <dbReference type="ARBA" id="ARBA00022692"/>
    </source>
</evidence>
<proteinExistence type="predicted"/>
<comment type="subcellular location">
    <subcellularLocation>
        <location evidence="1">Membrane</location>
        <topology evidence="1">Single-pass type I membrane protein</topology>
    </subcellularLocation>
</comment>
<dbReference type="InterPro" id="IPR041056">
    <property type="entry name" value="DUF5585"/>
</dbReference>
<evidence type="ECO:0000259" key="9">
    <source>
        <dbReference type="PROSITE" id="PS50986"/>
    </source>
</evidence>
<keyword evidence="4 8" id="KW-1133">Transmembrane helix</keyword>
<keyword evidence="2 8" id="KW-0812">Transmembrane</keyword>
<keyword evidence="6" id="KW-0325">Glycoprotein</keyword>
<sequence length="442" mass="46942">LLAVTCAMAGPSLSQECSAEKMENTIIDIDVSLARGVRGAEPVRAPSPGACVRACCSGGELAGGKKCNLMIFDARRTSAHPNCYLFYCPSTEACRMKPATGLVSYKITRDNHAPEDTSFKSEDFSSAGYSLSSDAGAFISRSQTSHQNRAAALQPSVFHQAPELQNHVGKDLDNTEFHAVFPESPRAEHPESLDPISRQKVINLLPSAFSAVRIGSSSASFPTTQSSFPEPSSTTFTPLPTSTTRLESPTTSLPIGGVIPTTVITTTTATFPPTVTASAKPGIPATSITVTHVPLSSPTTSASTSTTRQVTTNSKSATMPSGLRTPAIPPEPTIVSSNNTSHVTFLSFSGFALSTGDLPMAPQNNPQGYDQSDSESYLPENILREKGVVQLGEKSSLVAALLFGVIFLLLVIALTGKRIHESLQKRHYTRLDYLINGMYADV</sequence>
<evidence type="ECO:0000256" key="4">
    <source>
        <dbReference type="ARBA" id="ARBA00022989"/>
    </source>
</evidence>
<evidence type="ECO:0000313" key="11">
    <source>
        <dbReference type="Proteomes" id="UP000541249"/>
    </source>
</evidence>
<dbReference type="OrthoDB" id="10071013at2759"/>
<dbReference type="PANTHER" id="PTHR46876:SF3">
    <property type="entry name" value="MANSC DOMAIN CONTAINING 1"/>
    <property type="match status" value="1"/>
</dbReference>
<evidence type="ECO:0000256" key="8">
    <source>
        <dbReference type="SAM" id="Phobius"/>
    </source>
</evidence>
<organism evidence="10 11">
    <name type="scientific">Eurystomus gularis</name>
    <dbReference type="NCBI Taxonomy" id="325343"/>
    <lineage>
        <taxon>Eukaryota</taxon>
        <taxon>Metazoa</taxon>
        <taxon>Chordata</taxon>
        <taxon>Craniata</taxon>
        <taxon>Vertebrata</taxon>
        <taxon>Euteleostomi</taxon>
        <taxon>Archelosauria</taxon>
        <taxon>Archosauria</taxon>
        <taxon>Dinosauria</taxon>
        <taxon>Saurischia</taxon>
        <taxon>Theropoda</taxon>
        <taxon>Coelurosauria</taxon>
        <taxon>Aves</taxon>
        <taxon>Neognathae</taxon>
        <taxon>Neoaves</taxon>
        <taxon>Telluraves</taxon>
        <taxon>Coraciimorphae</taxon>
        <taxon>Coraciiformes</taxon>
        <taxon>Coraciidae</taxon>
        <taxon>Eurystomus</taxon>
    </lineage>
</organism>
<name>A0A7L4DPJ7_9AVES</name>
<dbReference type="AlphaFoldDB" id="A0A7L4DPJ7"/>
<evidence type="ECO:0000256" key="6">
    <source>
        <dbReference type="ARBA" id="ARBA00023180"/>
    </source>
</evidence>
<feature type="non-terminal residue" evidence="10">
    <location>
        <position position="442"/>
    </location>
</feature>
<comment type="caution">
    <text evidence="10">The sequence shown here is derived from an EMBL/GenBank/DDBJ whole genome shotgun (WGS) entry which is preliminary data.</text>
</comment>
<reference evidence="10 11" key="1">
    <citation type="submission" date="2019-09" db="EMBL/GenBank/DDBJ databases">
        <title>Bird 10,000 Genomes (B10K) Project - Family phase.</title>
        <authorList>
            <person name="Zhang G."/>
        </authorList>
    </citation>
    <scope>NUCLEOTIDE SEQUENCE [LARGE SCALE GENOMIC DNA]</scope>
    <source>
        <strain evidence="10">B10K-DU-002-51</strain>
        <tissue evidence="10">Muscle</tissue>
    </source>
</reference>
<feature type="non-terminal residue" evidence="10">
    <location>
        <position position="1"/>
    </location>
</feature>
<feature type="compositionally biased region" description="Low complexity" evidence="7">
    <location>
        <begin position="296"/>
        <end position="314"/>
    </location>
</feature>
<keyword evidence="11" id="KW-1185">Reference proteome</keyword>
<dbReference type="Proteomes" id="UP000541249">
    <property type="component" value="Unassembled WGS sequence"/>
</dbReference>
<feature type="domain" description="MANSC" evidence="9">
    <location>
        <begin position="21"/>
        <end position="105"/>
    </location>
</feature>
<dbReference type="GO" id="GO:0016020">
    <property type="term" value="C:membrane"/>
    <property type="evidence" value="ECO:0007669"/>
    <property type="project" value="UniProtKB-SubCell"/>
</dbReference>
<accession>A0A7L4DPJ7</accession>
<evidence type="ECO:0000256" key="1">
    <source>
        <dbReference type="ARBA" id="ARBA00004479"/>
    </source>
</evidence>
<dbReference type="Pfam" id="PF07502">
    <property type="entry name" value="MANEC"/>
    <property type="match status" value="1"/>
</dbReference>
<feature type="region of interest" description="Disordered" evidence="7">
    <location>
        <begin position="294"/>
        <end position="328"/>
    </location>
</feature>
<dbReference type="InterPro" id="IPR013980">
    <property type="entry name" value="MANSC_dom"/>
</dbReference>
<evidence type="ECO:0000313" key="10">
    <source>
        <dbReference type="EMBL" id="NXW64450.1"/>
    </source>
</evidence>
<feature type="region of interest" description="Disordered" evidence="7">
    <location>
        <begin position="221"/>
        <end position="254"/>
    </location>
</feature>